<name>A0A6C0JTT7_9ZZZZ</name>
<dbReference type="AlphaFoldDB" id="A0A6C0JTT7"/>
<dbReference type="EMBL" id="MN740694">
    <property type="protein sequence ID" value="QHU08120.1"/>
    <property type="molecule type" value="Genomic_DNA"/>
</dbReference>
<sequence>MSYDSKLSAFLDFCEIAGLYEMQKYLSNNKEAETMILKHGTEYCCALKYCLRLRIITLVEYFLTFVNVIPLDIIEGFFYHHAFKKVDIDILKILLAHGKFEKDISDIKFTARDDLIFRQCQSLLNEYKFRLDGPVYNENVLL</sequence>
<accession>A0A6C0JTT7</accession>
<protein>
    <submittedName>
        <fullName evidence="1">Uncharacterized protein</fullName>
    </submittedName>
</protein>
<evidence type="ECO:0000313" key="1">
    <source>
        <dbReference type="EMBL" id="QHU08120.1"/>
    </source>
</evidence>
<proteinExistence type="predicted"/>
<organism evidence="1">
    <name type="scientific">viral metagenome</name>
    <dbReference type="NCBI Taxonomy" id="1070528"/>
    <lineage>
        <taxon>unclassified sequences</taxon>
        <taxon>metagenomes</taxon>
        <taxon>organismal metagenomes</taxon>
    </lineage>
</organism>
<reference evidence="1" key="1">
    <citation type="journal article" date="2020" name="Nature">
        <title>Giant virus diversity and host interactions through global metagenomics.</title>
        <authorList>
            <person name="Schulz F."/>
            <person name="Roux S."/>
            <person name="Paez-Espino D."/>
            <person name="Jungbluth S."/>
            <person name="Walsh D.A."/>
            <person name="Denef V.J."/>
            <person name="McMahon K.D."/>
            <person name="Konstantinidis K.T."/>
            <person name="Eloe-Fadrosh E.A."/>
            <person name="Kyrpides N.C."/>
            <person name="Woyke T."/>
        </authorList>
    </citation>
    <scope>NUCLEOTIDE SEQUENCE</scope>
    <source>
        <strain evidence="1">GVMAG-S-1062768-28</strain>
    </source>
</reference>